<keyword evidence="6 7" id="KW-0472">Membrane</keyword>
<evidence type="ECO:0000259" key="8">
    <source>
        <dbReference type="PROSITE" id="PS50850"/>
    </source>
</evidence>
<feature type="transmembrane region" description="Helical" evidence="7">
    <location>
        <begin position="366"/>
        <end position="386"/>
    </location>
</feature>
<dbReference type="RefSeq" id="WP_104847915.1">
    <property type="nucleotide sequence ID" value="NZ_PKOZ01000001.1"/>
</dbReference>
<proteinExistence type="predicted"/>
<comment type="subcellular location">
    <subcellularLocation>
        <location evidence="1">Cell membrane</location>
        <topology evidence="1">Multi-pass membrane protein</topology>
    </subcellularLocation>
</comment>
<dbReference type="PRINTS" id="PR01988">
    <property type="entry name" value="EXPORTERBACE"/>
</dbReference>
<dbReference type="PANTHER" id="PTHR43266:SF2">
    <property type="entry name" value="MAJOR FACILITATOR SUPERFAMILY (MFS) PROFILE DOMAIN-CONTAINING PROTEIN"/>
    <property type="match status" value="1"/>
</dbReference>
<keyword evidence="10" id="KW-1185">Reference proteome</keyword>
<keyword evidence="4 7" id="KW-0812">Transmembrane</keyword>
<dbReference type="Proteomes" id="UP000239663">
    <property type="component" value="Unassembled WGS sequence"/>
</dbReference>
<dbReference type="PANTHER" id="PTHR43266">
    <property type="entry name" value="MACROLIDE-EFFLUX PROTEIN"/>
    <property type="match status" value="1"/>
</dbReference>
<dbReference type="InterPro" id="IPR020846">
    <property type="entry name" value="MFS_dom"/>
</dbReference>
<dbReference type="InterPro" id="IPR011701">
    <property type="entry name" value="MFS"/>
</dbReference>
<dbReference type="GO" id="GO:0022857">
    <property type="term" value="F:transmembrane transporter activity"/>
    <property type="evidence" value="ECO:0007669"/>
    <property type="project" value="InterPro"/>
</dbReference>
<sequence>MIWRKYHWLLSGLGVSYLGNWVYLVALNVYVLNLTHSPGAVAGIYIVGPTAKILTSFIAGSLIDRMDKQKLMVWADLLRGFLILLIPFMDSITSIYVIFFIANVAGSFFGPSSTYYITKHIPNEERQRFNAILGTFNSGSFLLGPALAGLIILFYSTDAAIWLNSLTFFICALIISRLPKVEDEERLKGNPITVAAIGKDFIEVWRFLGGNRSFAVFYVGFQMTLMIAFALDSQEVTFIKQNLGASDSLYGIIVALTGGGAIAGGIAAAFLTAKLSVKAYIGFGLFFTMFFYTVFYATNVLWLGIASFILLGFVMSFCNTGYETYYQQNVPAHLMGRFGSAATIVFGSIQILFTFLLGLFAEIFSLQATAVIMAVFSVVLAGGVWIQLYSMKAVRKAT</sequence>
<feature type="transmembrane region" description="Helical" evidence="7">
    <location>
        <begin position="301"/>
        <end position="322"/>
    </location>
</feature>
<evidence type="ECO:0000313" key="10">
    <source>
        <dbReference type="Proteomes" id="UP000239663"/>
    </source>
</evidence>
<feature type="transmembrane region" description="Helical" evidence="7">
    <location>
        <begin position="251"/>
        <end position="272"/>
    </location>
</feature>
<feature type="transmembrane region" description="Helical" evidence="7">
    <location>
        <begin position="214"/>
        <end position="231"/>
    </location>
</feature>
<evidence type="ECO:0000256" key="7">
    <source>
        <dbReference type="SAM" id="Phobius"/>
    </source>
</evidence>
<dbReference type="GO" id="GO:0005886">
    <property type="term" value="C:plasma membrane"/>
    <property type="evidence" value="ECO:0007669"/>
    <property type="project" value="UniProtKB-SubCell"/>
</dbReference>
<dbReference type="SUPFAM" id="SSF103473">
    <property type="entry name" value="MFS general substrate transporter"/>
    <property type="match status" value="1"/>
</dbReference>
<keyword evidence="5 7" id="KW-1133">Transmembrane helix</keyword>
<evidence type="ECO:0000256" key="6">
    <source>
        <dbReference type="ARBA" id="ARBA00023136"/>
    </source>
</evidence>
<dbReference type="InterPro" id="IPR036259">
    <property type="entry name" value="MFS_trans_sf"/>
</dbReference>
<reference evidence="9 10" key="1">
    <citation type="submission" date="2017-12" db="EMBL/GenBank/DDBJ databases">
        <title>Taxonomic description and draft genome of Pradoshia cofamensis Gen. nov., sp. nov., a thermotolerant bacillale isolated from anterior gut of earthworm Eisenia fetida.</title>
        <authorList>
            <person name="Saha T."/>
            <person name="Chakraborty R."/>
        </authorList>
    </citation>
    <scope>NUCLEOTIDE SEQUENCE [LARGE SCALE GENOMIC DNA]</scope>
    <source>
        <strain evidence="9 10">EAG3</strain>
    </source>
</reference>
<evidence type="ECO:0000256" key="5">
    <source>
        <dbReference type="ARBA" id="ARBA00022989"/>
    </source>
</evidence>
<protein>
    <submittedName>
        <fullName evidence="9">MFS transporter</fullName>
    </submittedName>
</protein>
<organism evidence="9 10">
    <name type="scientific">Pradoshia eiseniae</name>
    <dbReference type="NCBI Taxonomy" id="2064768"/>
    <lineage>
        <taxon>Bacteria</taxon>
        <taxon>Bacillati</taxon>
        <taxon>Bacillota</taxon>
        <taxon>Bacilli</taxon>
        <taxon>Bacillales</taxon>
        <taxon>Bacillaceae</taxon>
        <taxon>Pradoshia</taxon>
    </lineage>
</organism>
<accession>A0A2S7N467</accession>
<name>A0A2S7N467_9BACI</name>
<dbReference type="EMBL" id="PKOZ01000001">
    <property type="protein sequence ID" value="PQD96819.1"/>
    <property type="molecule type" value="Genomic_DNA"/>
</dbReference>
<keyword evidence="2" id="KW-0813">Transport</keyword>
<dbReference type="PROSITE" id="PS50850">
    <property type="entry name" value="MFS"/>
    <property type="match status" value="1"/>
</dbReference>
<feature type="transmembrane region" description="Helical" evidence="7">
    <location>
        <begin position="334"/>
        <end position="360"/>
    </location>
</feature>
<gene>
    <name evidence="9" type="ORF">CYL18_02715</name>
</gene>
<comment type="caution">
    <text evidence="9">The sequence shown here is derived from an EMBL/GenBank/DDBJ whole genome shotgun (WGS) entry which is preliminary data.</text>
</comment>
<evidence type="ECO:0000256" key="2">
    <source>
        <dbReference type="ARBA" id="ARBA00022448"/>
    </source>
</evidence>
<feature type="domain" description="Major facilitator superfamily (MFS) profile" evidence="8">
    <location>
        <begin position="1"/>
        <end position="392"/>
    </location>
</feature>
<dbReference type="Pfam" id="PF07690">
    <property type="entry name" value="MFS_1"/>
    <property type="match status" value="1"/>
</dbReference>
<evidence type="ECO:0000313" key="9">
    <source>
        <dbReference type="EMBL" id="PQD96819.1"/>
    </source>
</evidence>
<evidence type="ECO:0000256" key="3">
    <source>
        <dbReference type="ARBA" id="ARBA00022475"/>
    </source>
</evidence>
<feature type="transmembrane region" description="Helical" evidence="7">
    <location>
        <begin position="38"/>
        <end position="59"/>
    </location>
</feature>
<feature type="transmembrane region" description="Helical" evidence="7">
    <location>
        <begin position="129"/>
        <end position="155"/>
    </location>
</feature>
<feature type="transmembrane region" description="Helical" evidence="7">
    <location>
        <begin position="7"/>
        <end position="32"/>
    </location>
</feature>
<evidence type="ECO:0000256" key="4">
    <source>
        <dbReference type="ARBA" id="ARBA00022692"/>
    </source>
</evidence>
<dbReference type="OrthoDB" id="2156306at2"/>
<dbReference type="Gene3D" id="1.20.1250.20">
    <property type="entry name" value="MFS general substrate transporter like domains"/>
    <property type="match status" value="1"/>
</dbReference>
<dbReference type="AlphaFoldDB" id="A0A2S7N467"/>
<evidence type="ECO:0000256" key="1">
    <source>
        <dbReference type="ARBA" id="ARBA00004651"/>
    </source>
</evidence>
<dbReference type="CDD" id="cd06173">
    <property type="entry name" value="MFS_MefA_like"/>
    <property type="match status" value="1"/>
</dbReference>
<keyword evidence="3" id="KW-1003">Cell membrane</keyword>
<feature type="transmembrane region" description="Helical" evidence="7">
    <location>
        <begin position="279"/>
        <end position="295"/>
    </location>
</feature>
<dbReference type="InterPro" id="IPR022324">
    <property type="entry name" value="Bacilysin_exporter_BacE_put"/>
</dbReference>